<organism evidence="1 2">
    <name type="scientific">Micromonospora sediminicola</name>
    <dbReference type="NCBI Taxonomy" id="946078"/>
    <lineage>
        <taxon>Bacteria</taxon>
        <taxon>Bacillati</taxon>
        <taxon>Actinomycetota</taxon>
        <taxon>Actinomycetes</taxon>
        <taxon>Micromonosporales</taxon>
        <taxon>Micromonosporaceae</taxon>
        <taxon>Micromonospora</taxon>
    </lineage>
</organism>
<name>A0A1A9B4V2_9ACTN</name>
<protein>
    <submittedName>
        <fullName evidence="1">Uncharacterized protein</fullName>
    </submittedName>
</protein>
<evidence type="ECO:0000313" key="2">
    <source>
        <dbReference type="Proteomes" id="UP000199558"/>
    </source>
</evidence>
<reference evidence="2" key="1">
    <citation type="submission" date="2016-06" db="EMBL/GenBank/DDBJ databases">
        <authorList>
            <person name="Varghese N."/>
            <person name="Submissions Spin"/>
        </authorList>
    </citation>
    <scope>NUCLEOTIDE SEQUENCE [LARGE SCALE GENOMIC DNA]</scope>
    <source>
        <strain evidence="2">DSM 45794</strain>
    </source>
</reference>
<dbReference type="Pfam" id="PF17236">
    <property type="entry name" value="SU10_MCP"/>
    <property type="match status" value="1"/>
</dbReference>
<gene>
    <name evidence="1" type="ORF">GA0070622_0900</name>
</gene>
<dbReference type="InterPro" id="IPR035198">
    <property type="entry name" value="SU10_MCP"/>
</dbReference>
<dbReference type="AlphaFoldDB" id="A0A1A9B4V2"/>
<evidence type="ECO:0000313" key="1">
    <source>
        <dbReference type="EMBL" id="SBT63932.1"/>
    </source>
</evidence>
<accession>A0A1A9B4V2</accession>
<sequence length="398" mass="41997">MAGITALGTTYNLPNYTGILYLLTPSDTPFFSAIGGLTGGGQTTDTEFEWSEYDLRAAGQNVALEGQDAPTAQNRIRGQKKNVTQIHHETVGVSYTKRAATGRLGGLATAGAANPVVDELDWQTELMLKQMVRDIEWSFVNGIYQLPADNLTARKTRGILAATSSNVVDAAAGVTATGTAAATTDLITLAAHGLAVGDSIRFTSVGTATPLTTTAVYYVVASGFTASDFKVSLTKDGAPVDITANGTVVWAKGVALTKTMVDALLMTVYNNGGIMQSETATIMVGASQKLAITNAYVAAGYVTKEISTVGGVTVNRIETDFGILNVMLNRHMPADVVQVVSLEECRPVYLEVPGKGHMFEEPLAKTGAYDKNQLYGEVGLAYGNERKHGKIINLKANG</sequence>
<dbReference type="Proteomes" id="UP000199558">
    <property type="component" value="Unassembled WGS sequence"/>
</dbReference>
<dbReference type="OrthoDB" id="4578721at2"/>
<dbReference type="EMBL" id="FLRH01000003">
    <property type="protein sequence ID" value="SBT63932.1"/>
    <property type="molecule type" value="Genomic_DNA"/>
</dbReference>
<dbReference type="STRING" id="946078.GA0070622_0900"/>
<proteinExistence type="predicted"/>
<dbReference type="RefSeq" id="WP_091568884.1">
    <property type="nucleotide sequence ID" value="NZ_FLRH01000003.1"/>
</dbReference>
<keyword evidence="2" id="KW-1185">Reference proteome</keyword>